<dbReference type="EMBL" id="HBGF01045817">
    <property type="protein sequence ID" value="CAD9146783.1"/>
    <property type="molecule type" value="Transcribed_RNA"/>
</dbReference>
<sequence>MPYETGLCGCMEDMQSCLDVFCCQCCQIGRQYKAVEGEVNQLSVLHCICGLCFPSLLTCLLRCKVSTRLNLDESSILSCCLGCICTSCSLCQMHRQLTLRSCWPGGLCVKQPYTERMN</sequence>
<name>A0A6U4WWW8_NEODS</name>
<evidence type="ECO:0000313" key="1">
    <source>
        <dbReference type="EMBL" id="CAD9146783.1"/>
    </source>
</evidence>
<dbReference type="PANTHER" id="PTHR15907">
    <property type="entry name" value="DUF614 FAMILY PROTEIN-RELATED"/>
    <property type="match status" value="1"/>
</dbReference>
<evidence type="ECO:0000313" key="2">
    <source>
        <dbReference type="EMBL" id="CAD9146785.1"/>
    </source>
</evidence>
<dbReference type="NCBIfam" id="TIGR01571">
    <property type="entry name" value="A_thal_Cys_rich"/>
    <property type="match status" value="1"/>
</dbReference>
<gene>
    <name evidence="1" type="ORF">NDES1114_LOCUS30649</name>
    <name evidence="2" type="ORF">NDES1114_LOCUS30650</name>
</gene>
<protein>
    <submittedName>
        <fullName evidence="2">Uncharacterized protein</fullName>
    </submittedName>
</protein>
<proteinExistence type="predicted"/>
<accession>A0A6U4WWW8</accession>
<dbReference type="InterPro" id="IPR006461">
    <property type="entry name" value="PLAC_motif_containing"/>
</dbReference>
<dbReference type="Pfam" id="PF04749">
    <property type="entry name" value="PLAC8"/>
    <property type="match status" value="1"/>
</dbReference>
<organism evidence="2">
    <name type="scientific">Neobodo designis</name>
    <name type="common">Flagellated protozoan</name>
    <name type="synonym">Bodo designis</name>
    <dbReference type="NCBI Taxonomy" id="312471"/>
    <lineage>
        <taxon>Eukaryota</taxon>
        <taxon>Discoba</taxon>
        <taxon>Euglenozoa</taxon>
        <taxon>Kinetoplastea</taxon>
        <taxon>Metakinetoplastina</taxon>
        <taxon>Neobodonida</taxon>
        <taxon>Neobodo</taxon>
    </lineage>
</organism>
<dbReference type="AlphaFoldDB" id="A0A6U4WWW8"/>
<reference evidence="2" key="1">
    <citation type="submission" date="2021-01" db="EMBL/GenBank/DDBJ databases">
        <authorList>
            <person name="Corre E."/>
            <person name="Pelletier E."/>
            <person name="Niang G."/>
            <person name="Scheremetjew M."/>
            <person name="Finn R."/>
            <person name="Kale V."/>
            <person name="Holt S."/>
            <person name="Cochrane G."/>
            <person name="Meng A."/>
            <person name="Brown T."/>
            <person name="Cohen L."/>
        </authorList>
    </citation>
    <scope>NUCLEOTIDE SEQUENCE</scope>
    <source>
        <strain evidence="2">CCAP 1951/1</strain>
    </source>
</reference>
<dbReference type="EMBL" id="HBGF01045818">
    <property type="protein sequence ID" value="CAD9146785.1"/>
    <property type="molecule type" value="Transcribed_RNA"/>
</dbReference>